<comment type="subcellular location">
    <subcellularLocation>
        <location evidence="1">Membrane</location>
        <topology evidence="1">Multi-pass membrane protein</topology>
    </subcellularLocation>
</comment>
<evidence type="ECO:0000256" key="2">
    <source>
        <dbReference type="ARBA" id="ARBA00022692"/>
    </source>
</evidence>
<feature type="transmembrane region" description="Helical" evidence="5">
    <location>
        <begin position="282"/>
        <end position="301"/>
    </location>
</feature>
<evidence type="ECO:0000259" key="6">
    <source>
        <dbReference type="Pfam" id="PF04932"/>
    </source>
</evidence>
<feature type="domain" description="O-antigen ligase-related" evidence="6">
    <location>
        <begin position="266"/>
        <end position="423"/>
    </location>
</feature>
<comment type="caution">
    <text evidence="7">The sequence shown here is derived from an EMBL/GenBank/DDBJ whole genome shotgun (WGS) entry which is preliminary data.</text>
</comment>
<keyword evidence="2 5" id="KW-0812">Transmembrane</keyword>
<dbReference type="EMBL" id="MFQW01000001">
    <property type="protein sequence ID" value="OGH86753.1"/>
    <property type="molecule type" value="Genomic_DNA"/>
</dbReference>
<sequence>MIKRLLDNFYLKTTLIIVALEVASFFTFLFPSIHNLLFILVTIFTAFLIYKKIEYGIYLFITELIIGGQGYLFSYDFDNFKISFRLVIFLLLFSIGMIRFSRKKDWSIFKNKISITLLVFFTFIFVSLITALAKHKPLQDIFLDINGYLFFGLAIIFLTTKIPNLNNLKNNKITKILLTASSWLAIKTILSLSLFSYGIAKVGDSLIYKWLRDTRIGEITQMTYPFYRIFFQSHIYNLISIFLLLTIVFLYTKKYNKKQIVFFLFLLFLNFSAILISQSRSFWVSGFITLVFFLFSLIFIFKQKWQKILVFIFLIPTILVLNNLFISLILQKNFNLISNRIVETSSNTSSVSSRSSQITPLLKQIKQAPIFGNGFAQKVSYMSDDPRIKNEQNPEGNYDTYSFELGYLDIILKIGILGFLSYIFLLVFLMLKNFKLLKEKEWLVFTIFGLLIIIMTDAFTPYLNHPLGIGFILITILLYQNNKKEIT</sequence>
<dbReference type="Proteomes" id="UP000178349">
    <property type="component" value="Unassembled WGS sequence"/>
</dbReference>
<gene>
    <name evidence="7" type="ORF">A2493_02990</name>
</gene>
<keyword evidence="4 5" id="KW-0472">Membrane</keyword>
<feature type="transmembrane region" description="Helical" evidence="5">
    <location>
        <begin position="442"/>
        <end position="459"/>
    </location>
</feature>
<feature type="transmembrane region" description="Helical" evidence="5">
    <location>
        <begin position="82"/>
        <end position="101"/>
    </location>
</feature>
<feature type="transmembrane region" description="Helical" evidence="5">
    <location>
        <begin position="308"/>
        <end position="330"/>
    </location>
</feature>
<proteinExistence type="predicted"/>
<feature type="transmembrane region" description="Helical" evidence="5">
    <location>
        <begin position="234"/>
        <end position="252"/>
    </location>
</feature>
<evidence type="ECO:0000256" key="5">
    <source>
        <dbReference type="SAM" id="Phobius"/>
    </source>
</evidence>
<evidence type="ECO:0000256" key="3">
    <source>
        <dbReference type="ARBA" id="ARBA00022989"/>
    </source>
</evidence>
<feature type="transmembrane region" description="Helical" evidence="5">
    <location>
        <begin position="57"/>
        <end position="76"/>
    </location>
</feature>
<keyword evidence="3 5" id="KW-1133">Transmembrane helix</keyword>
<evidence type="ECO:0000256" key="1">
    <source>
        <dbReference type="ARBA" id="ARBA00004141"/>
    </source>
</evidence>
<dbReference type="GO" id="GO:0016020">
    <property type="term" value="C:membrane"/>
    <property type="evidence" value="ECO:0007669"/>
    <property type="project" value="UniProtKB-SubCell"/>
</dbReference>
<dbReference type="InterPro" id="IPR007016">
    <property type="entry name" value="O-antigen_ligase-rel_domated"/>
</dbReference>
<dbReference type="PANTHER" id="PTHR37422">
    <property type="entry name" value="TEICHURONIC ACID BIOSYNTHESIS PROTEIN TUAE"/>
    <property type="match status" value="1"/>
</dbReference>
<feature type="transmembrane region" description="Helical" evidence="5">
    <location>
        <begin position="33"/>
        <end position="50"/>
    </location>
</feature>
<evidence type="ECO:0000313" key="8">
    <source>
        <dbReference type="Proteomes" id="UP000178349"/>
    </source>
</evidence>
<evidence type="ECO:0000313" key="7">
    <source>
        <dbReference type="EMBL" id="OGH86753.1"/>
    </source>
</evidence>
<name>A0A1F6NSM5_9BACT</name>
<feature type="transmembrane region" description="Helical" evidence="5">
    <location>
        <begin position="113"/>
        <end position="133"/>
    </location>
</feature>
<dbReference type="PANTHER" id="PTHR37422:SF17">
    <property type="entry name" value="O-ANTIGEN LIGASE"/>
    <property type="match status" value="1"/>
</dbReference>
<dbReference type="InterPro" id="IPR051533">
    <property type="entry name" value="WaaL-like"/>
</dbReference>
<reference evidence="7 8" key="1">
    <citation type="journal article" date="2016" name="Nat. Commun.">
        <title>Thousands of microbial genomes shed light on interconnected biogeochemical processes in an aquifer system.</title>
        <authorList>
            <person name="Anantharaman K."/>
            <person name="Brown C.T."/>
            <person name="Hug L.A."/>
            <person name="Sharon I."/>
            <person name="Castelle C.J."/>
            <person name="Probst A.J."/>
            <person name="Thomas B.C."/>
            <person name="Singh A."/>
            <person name="Wilkins M.J."/>
            <person name="Karaoz U."/>
            <person name="Brodie E.L."/>
            <person name="Williams K.H."/>
            <person name="Hubbard S.S."/>
            <person name="Banfield J.F."/>
        </authorList>
    </citation>
    <scope>NUCLEOTIDE SEQUENCE [LARGE SCALE GENOMIC DNA]</scope>
</reference>
<dbReference type="AlphaFoldDB" id="A0A1F6NSM5"/>
<feature type="transmembrane region" description="Helical" evidence="5">
    <location>
        <begin position="410"/>
        <end position="430"/>
    </location>
</feature>
<protein>
    <recommendedName>
        <fullName evidence="6">O-antigen ligase-related domain-containing protein</fullName>
    </recommendedName>
</protein>
<feature type="transmembrane region" description="Helical" evidence="5">
    <location>
        <begin position="176"/>
        <end position="200"/>
    </location>
</feature>
<feature type="transmembrane region" description="Helical" evidence="5">
    <location>
        <begin position="145"/>
        <end position="164"/>
    </location>
</feature>
<dbReference type="Pfam" id="PF04932">
    <property type="entry name" value="Wzy_C"/>
    <property type="match status" value="1"/>
</dbReference>
<feature type="transmembrane region" description="Helical" evidence="5">
    <location>
        <begin position="465"/>
        <end position="481"/>
    </location>
</feature>
<feature type="transmembrane region" description="Helical" evidence="5">
    <location>
        <begin position="259"/>
        <end position="276"/>
    </location>
</feature>
<evidence type="ECO:0000256" key="4">
    <source>
        <dbReference type="ARBA" id="ARBA00023136"/>
    </source>
</evidence>
<accession>A0A1F6NSM5</accession>
<organism evidence="7 8">
    <name type="scientific">Candidatus Magasanikbacteria bacterium RIFOXYC12_FULL_33_11</name>
    <dbReference type="NCBI Taxonomy" id="1798701"/>
    <lineage>
        <taxon>Bacteria</taxon>
        <taxon>Candidatus Magasanikiibacteriota</taxon>
    </lineage>
</organism>